<protein>
    <submittedName>
        <fullName evidence="2">Uncharacterized protein</fullName>
    </submittedName>
</protein>
<evidence type="ECO:0000256" key="1">
    <source>
        <dbReference type="SAM" id="MobiDB-lite"/>
    </source>
</evidence>
<sequence>MIDVFTRKAPGKTPKRTYLQPRRQSVLNGGFQDLGSIPKTPQTRNSSKNRVPVSILPPGNAVFPTTPFPPLAPRV</sequence>
<keyword evidence="3" id="KW-1185">Reference proteome</keyword>
<feature type="region of interest" description="Disordered" evidence="1">
    <location>
        <begin position="28"/>
        <end position="60"/>
    </location>
</feature>
<feature type="compositionally biased region" description="Polar residues" evidence="1">
    <location>
        <begin position="39"/>
        <end position="49"/>
    </location>
</feature>
<organism evidence="2 3">
    <name type="scientific">Oedothorax gibbosus</name>
    <dbReference type="NCBI Taxonomy" id="931172"/>
    <lineage>
        <taxon>Eukaryota</taxon>
        <taxon>Metazoa</taxon>
        <taxon>Ecdysozoa</taxon>
        <taxon>Arthropoda</taxon>
        <taxon>Chelicerata</taxon>
        <taxon>Arachnida</taxon>
        <taxon>Araneae</taxon>
        <taxon>Araneomorphae</taxon>
        <taxon>Entelegynae</taxon>
        <taxon>Araneoidea</taxon>
        <taxon>Linyphiidae</taxon>
        <taxon>Erigoninae</taxon>
        <taxon>Oedothorax</taxon>
    </lineage>
</organism>
<proteinExistence type="predicted"/>
<evidence type="ECO:0000313" key="3">
    <source>
        <dbReference type="Proteomes" id="UP000827092"/>
    </source>
</evidence>
<dbReference type="EMBL" id="JAFNEN010001429">
    <property type="protein sequence ID" value="KAG8173916.1"/>
    <property type="molecule type" value="Genomic_DNA"/>
</dbReference>
<reference evidence="2 3" key="1">
    <citation type="journal article" date="2022" name="Nat. Ecol. Evol.">
        <title>A masculinizing supergene underlies an exaggerated male reproductive morph in a spider.</title>
        <authorList>
            <person name="Hendrickx F."/>
            <person name="De Corte Z."/>
            <person name="Sonet G."/>
            <person name="Van Belleghem S.M."/>
            <person name="Kostlbacher S."/>
            <person name="Vangestel C."/>
        </authorList>
    </citation>
    <scope>NUCLEOTIDE SEQUENCE [LARGE SCALE GENOMIC DNA]</scope>
    <source>
        <strain evidence="2">W744_W776</strain>
    </source>
</reference>
<gene>
    <name evidence="2" type="ORF">JTE90_022539</name>
</gene>
<comment type="caution">
    <text evidence="2">The sequence shown here is derived from an EMBL/GenBank/DDBJ whole genome shotgun (WGS) entry which is preliminary data.</text>
</comment>
<dbReference type="AlphaFoldDB" id="A0AAV6TQD0"/>
<evidence type="ECO:0000313" key="2">
    <source>
        <dbReference type="EMBL" id="KAG8173916.1"/>
    </source>
</evidence>
<accession>A0AAV6TQD0</accession>
<name>A0AAV6TQD0_9ARAC</name>
<dbReference type="Proteomes" id="UP000827092">
    <property type="component" value="Unassembled WGS sequence"/>
</dbReference>